<accession>A0A2C6DWP8</accession>
<name>A0A2C6DWP8_9GAMM</name>
<dbReference type="EMBL" id="PDDX01000001">
    <property type="protein sequence ID" value="PHI32752.1"/>
    <property type="molecule type" value="Genomic_DNA"/>
</dbReference>
<sequence>MPSVFSPEDAIWIQDMLMKLRPTVRRKVALKYAEAYQIAFDAEMVSYKQDNCGRREANTRLRNFVDTYAEASDGICQPAQAFKGPQAKGLGQ</sequence>
<proteinExistence type="predicted"/>
<dbReference type="AlphaFoldDB" id="A0A2C6DWP8"/>
<reference evidence="2" key="1">
    <citation type="submission" date="2017-09" db="EMBL/GenBank/DDBJ databases">
        <title>FDA dAtabase for Regulatory Grade micrObial Sequences (FDA-ARGOS): Supporting development and validation of Infectious Disease Dx tests.</title>
        <authorList>
            <person name="Minogue T."/>
            <person name="Wolcott M."/>
            <person name="Wasieloski L."/>
            <person name="Aguilar W."/>
            <person name="Moore D."/>
            <person name="Tallon L."/>
            <person name="Sadzewicz L."/>
            <person name="Ott S."/>
            <person name="Zhao X."/>
            <person name="Nagaraj S."/>
            <person name="Vavikolanu K."/>
            <person name="Aluvathingal J."/>
            <person name="Nadendla S."/>
            <person name="Sichtig H."/>
        </authorList>
    </citation>
    <scope>NUCLEOTIDE SEQUENCE [LARGE SCALE GENOMIC DNA]</scope>
    <source>
        <strain evidence="2">FDAARGOS_387</strain>
    </source>
</reference>
<comment type="caution">
    <text evidence="1">The sequence shown here is derived from an EMBL/GenBank/DDBJ whole genome shotgun (WGS) entry which is preliminary data.</text>
</comment>
<keyword evidence="2" id="KW-1185">Reference proteome</keyword>
<evidence type="ECO:0000313" key="1">
    <source>
        <dbReference type="EMBL" id="PHI32752.1"/>
    </source>
</evidence>
<protein>
    <submittedName>
        <fullName evidence="1">Uncharacterized protein</fullName>
    </submittedName>
</protein>
<evidence type="ECO:0000313" key="2">
    <source>
        <dbReference type="Proteomes" id="UP000224974"/>
    </source>
</evidence>
<dbReference type="Proteomes" id="UP000224974">
    <property type="component" value="Unassembled WGS sequence"/>
</dbReference>
<organism evidence="1 2">
    <name type="scientific">Budvicia aquatica</name>
    <dbReference type="NCBI Taxonomy" id="82979"/>
    <lineage>
        <taxon>Bacteria</taxon>
        <taxon>Pseudomonadati</taxon>
        <taxon>Pseudomonadota</taxon>
        <taxon>Gammaproteobacteria</taxon>
        <taxon>Enterobacterales</taxon>
        <taxon>Budviciaceae</taxon>
        <taxon>Budvicia</taxon>
    </lineage>
</organism>
<dbReference type="OrthoDB" id="6474082at2"/>
<gene>
    <name evidence="1" type="ORF">CRN84_18495</name>
</gene>